<proteinExistence type="inferred from homology"/>
<keyword evidence="4" id="KW-0325">Glycoprotein</keyword>
<keyword evidence="5" id="KW-0472">Membrane</keyword>
<dbReference type="InterPro" id="IPR001087">
    <property type="entry name" value="GDSL"/>
</dbReference>
<dbReference type="AlphaFoldDB" id="A0A0P0UZX1"/>
<dbReference type="PANTHER" id="PTHR22835:SF574">
    <property type="entry name" value="OS01G0214800 PROTEIN"/>
    <property type="match status" value="1"/>
</dbReference>
<feature type="signal peptide" evidence="6">
    <location>
        <begin position="1"/>
        <end position="25"/>
    </location>
</feature>
<evidence type="ECO:0000256" key="4">
    <source>
        <dbReference type="ARBA" id="ARBA00023180"/>
    </source>
</evidence>
<dbReference type="GO" id="GO:0016788">
    <property type="term" value="F:hydrolase activity, acting on ester bonds"/>
    <property type="evidence" value="ECO:0007669"/>
    <property type="project" value="InterPro"/>
</dbReference>
<name>A0A0P0UZX1_ORYSJ</name>
<keyword evidence="5" id="KW-0812">Transmembrane</keyword>
<evidence type="ECO:0000256" key="6">
    <source>
        <dbReference type="SAM" id="SignalP"/>
    </source>
</evidence>
<evidence type="ECO:0000313" key="7">
    <source>
        <dbReference type="EMBL" id="BAD73006.1"/>
    </source>
</evidence>
<sequence length="327" mass="36228">MRLSVSVAAVLVVLAALRPPRVAVAQKYAAIFNFGDSLVDAGNLVVDGIPDYLATARLPYGMTYFGYPTGRCSDGRLVVDFIAQEVGLPLLPPSKAKNATFHRGANFAITGATSLDTPYFQGRGLGHTVWNSGSLHTQIKWFQDMKASICKSPQECRDLFRRSLFIVELVVPGVLPIGCFPVYLSIFRKQPEMYGRRSGCIRDLNTLSWVHNAALQRKIAELRLKHPGVRIMYADYYTPAIQFVLHAEKYGFLRQTPRACCGAPGVGEYNFNLTSKCGDPGSYACDDPSNHWSWDGIHLTEASYGHIAKGWLYGPFADPPILETRHH</sequence>
<dbReference type="Gene3D" id="3.40.50.1110">
    <property type="entry name" value="SGNH hydrolase"/>
    <property type="match status" value="2"/>
</dbReference>
<comment type="similarity">
    <text evidence="1">Belongs to the 'GDSL' lipolytic enzyme family.</text>
</comment>
<keyword evidence="3" id="KW-0378">Hydrolase</keyword>
<feature type="transmembrane region" description="Helical" evidence="5">
    <location>
        <begin position="164"/>
        <end position="187"/>
    </location>
</feature>
<evidence type="ECO:0000313" key="8">
    <source>
        <dbReference type="Proteomes" id="UP000000763"/>
    </source>
</evidence>
<dbReference type="SUPFAM" id="SSF52266">
    <property type="entry name" value="SGNH hydrolase"/>
    <property type="match status" value="1"/>
</dbReference>
<keyword evidence="5" id="KW-1133">Transmembrane helix</keyword>
<dbReference type="Gramene" id="Os01t0214800-03">
    <property type="protein sequence ID" value="Os01t0214800-03"/>
    <property type="gene ID" value="Os01g0214800"/>
</dbReference>
<feature type="chain" id="PRO_5035306647" evidence="6">
    <location>
        <begin position="26"/>
        <end position="327"/>
    </location>
</feature>
<dbReference type="InterPro" id="IPR035669">
    <property type="entry name" value="SGNH_plant_lipase-like"/>
</dbReference>
<keyword evidence="2 6" id="KW-0732">Signal</keyword>
<dbReference type="EMBL" id="AP001633">
    <property type="protein sequence ID" value="BAD73006.1"/>
    <property type="molecule type" value="Genomic_DNA"/>
</dbReference>
<reference evidence="8" key="2">
    <citation type="journal article" date="2008" name="Nucleic Acids Res.">
        <title>The rice annotation project database (RAP-DB): 2008 update.</title>
        <authorList>
            <consortium name="The rice annotation project (RAP)"/>
        </authorList>
    </citation>
    <scope>GENOME REANNOTATION</scope>
    <source>
        <strain evidence="8">cv. Nipponbare</strain>
    </source>
</reference>
<dbReference type="InterPro" id="IPR036514">
    <property type="entry name" value="SGNH_hydro_sf"/>
</dbReference>
<reference evidence="8" key="1">
    <citation type="journal article" date="2005" name="Nature">
        <title>The map-based sequence of the rice genome.</title>
        <authorList>
            <consortium name="International rice genome sequencing project (IRGSP)"/>
            <person name="Matsumoto T."/>
            <person name="Wu J."/>
            <person name="Kanamori H."/>
            <person name="Katayose Y."/>
            <person name="Fujisawa M."/>
            <person name="Namiki N."/>
            <person name="Mizuno H."/>
            <person name="Yamamoto K."/>
            <person name="Antonio B.A."/>
            <person name="Baba T."/>
            <person name="Sakata K."/>
            <person name="Nagamura Y."/>
            <person name="Aoki H."/>
            <person name="Arikawa K."/>
            <person name="Arita K."/>
            <person name="Bito T."/>
            <person name="Chiden Y."/>
            <person name="Fujitsuka N."/>
            <person name="Fukunaka R."/>
            <person name="Hamada M."/>
            <person name="Harada C."/>
            <person name="Hayashi A."/>
            <person name="Hijishita S."/>
            <person name="Honda M."/>
            <person name="Hosokawa S."/>
            <person name="Ichikawa Y."/>
            <person name="Idonuma A."/>
            <person name="Iijima M."/>
            <person name="Ikeda M."/>
            <person name="Ikeno M."/>
            <person name="Ito K."/>
            <person name="Ito S."/>
            <person name="Ito T."/>
            <person name="Ito Y."/>
            <person name="Ito Y."/>
            <person name="Iwabuchi A."/>
            <person name="Kamiya K."/>
            <person name="Karasawa W."/>
            <person name="Kurita K."/>
            <person name="Katagiri S."/>
            <person name="Kikuta A."/>
            <person name="Kobayashi H."/>
            <person name="Kobayashi N."/>
            <person name="Machita K."/>
            <person name="Maehara T."/>
            <person name="Masukawa M."/>
            <person name="Mizubayashi T."/>
            <person name="Mukai Y."/>
            <person name="Nagasaki H."/>
            <person name="Nagata Y."/>
            <person name="Naito S."/>
            <person name="Nakashima M."/>
            <person name="Nakama Y."/>
            <person name="Nakamichi Y."/>
            <person name="Nakamura M."/>
            <person name="Meguro A."/>
            <person name="Negishi M."/>
            <person name="Ohta I."/>
            <person name="Ohta T."/>
            <person name="Okamoto M."/>
            <person name="Ono N."/>
            <person name="Saji S."/>
            <person name="Sakaguchi M."/>
            <person name="Sakai K."/>
            <person name="Shibata M."/>
            <person name="Shimokawa T."/>
            <person name="Song J."/>
            <person name="Takazaki Y."/>
            <person name="Terasawa K."/>
            <person name="Tsugane M."/>
            <person name="Tsuji K."/>
            <person name="Ueda S."/>
            <person name="Waki K."/>
            <person name="Yamagata H."/>
            <person name="Yamamoto M."/>
            <person name="Yamamoto S."/>
            <person name="Yamane H."/>
            <person name="Yoshiki S."/>
            <person name="Yoshihara R."/>
            <person name="Yukawa K."/>
            <person name="Zhong H."/>
            <person name="Yano M."/>
            <person name="Yuan Q."/>
            <person name="Ouyang S."/>
            <person name="Liu J."/>
            <person name="Jones K.M."/>
            <person name="Gansberger K."/>
            <person name="Moffat K."/>
            <person name="Hill J."/>
            <person name="Bera J."/>
            <person name="Fadrosh D."/>
            <person name="Jin S."/>
            <person name="Johri S."/>
            <person name="Kim M."/>
            <person name="Overton L."/>
            <person name="Reardon M."/>
            <person name="Tsitrin T."/>
            <person name="Vuong H."/>
            <person name="Weaver B."/>
            <person name="Ciecko A."/>
            <person name="Tallon L."/>
            <person name="Jackson J."/>
            <person name="Pai G."/>
            <person name="Aken S.V."/>
            <person name="Utterback T."/>
            <person name="Reidmuller S."/>
            <person name="Feldblyum T."/>
            <person name="Hsiao J."/>
            <person name="Zismann V."/>
            <person name="Iobst S."/>
            <person name="de Vazeille A.R."/>
            <person name="Buell C.R."/>
            <person name="Ying K."/>
            <person name="Li Y."/>
            <person name="Lu T."/>
            <person name="Huang Y."/>
            <person name="Zhao Q."/>
            <person name="Feng Q."/>
            <person name="Zhang L."/>
            <person name="Zhu J."/>
            <person name="Weng Q."/>
            <person name="Mu J."/>
            <person name="Lu Y."/>
            <person name="Fan D."/>
            <person name="Liu Y."/>
            <person name="Guan J."/>
            <person name="Zhang Y."/>
            <person name="Yu S."/>
            <person name="Liu X."/>
            <person name="Zhang Y."/>
            <person name="Hong G."/>
            <person name="Han B."/>
            <person name="Choisne N."/>
            <person name="Demange N."/>
            <person name="Orjeda G."/>
            <person name="Samain S."/>
            <person name="Cattolico L."/>
            <person name="Pelletier E."/>
            <person name="Couloux A."/>
            <person name="Segurens B."/>
            <person name="Wincker P."/>
            <person name="D'Hont A."/>
            <person name="Scarpelli C."/>
            <person name="Weissenbach J."/>
            <person name="Salanoubat M."/>
            <person name="Quetier F."/>
            <person name="Yu Y."/>
            <person name="Kim H.R."/>
            <person name="Rambo T."/>
            <person name="Currie J."/>
            <person name="Collura K."/>
            <person name="Luo M."/>
            <person name="Yang T."/>
            <person name="Ammiraju J.S.S."/>
            <person name="Engler F."/>
            <person name="Soderlund C."/>
            <person name="Wing R.A."/>
            <person name="Palmer L.E."/>
            <person name="de la Bastide M."/>
            <person name="Spiegel L."/>
            <person name="Nascimento L."/>
            <person name="Zutavern T."/>
            <person name="O'Shaughnessy A."/>
            <person name="Dike S."/>
            <person name="Dedhia N."/>
            <person name="Preston R."/>
            <person name="Balija V."/>
            <person name="McCombie W.R."/>
            <person name="Chow T."/>
            <person name="Chen H."/>
            <person name="Chung M."/>
            <person name="Chen C."/>
            <person name="Shaw J."/>
            <person name="Wu H."/>
            <person name="Hsiao K."/>
            <person name="Chao Y."/>
            <person name="Chu M."/>
            <person name="Cheng C."/>
            <person name="Hour A."/>
            <person name="Lee P."/>
            <person name="Lin S."/>
            <person name="Lin Y."/>
            <person name="Liou J."/>
            <person name="Liu S."/>
            <person name="Hsing Y."/>
            <person name="Raghuvanshi S."/>
            <person name="Mohanty A."/>
            <person name="Bharti A.K."/>
            <person name="Gaur A."/>
            <person name="Gupta V."/>
            <person name="Kumar D."/>
            <person name="Ravi V."/>
            <person name="Vij S."/>
            <person name="Kapur A."/>
            <person name="Khurana P."/>
            <person name="Khurana P."/>
            <person name="Khurana J.P."/>
            <person name="Tyagi A.K."/>
            <person name="Gaikwad K."/>
            <person name="Singh A."/>
            <person name="Dalal V."/>
            <person name="Srivastava S."/>
            <person name="Dixit A."/>
            <person name="Pal A.K."/>
            <person name="Ghazi I.A."/>
            <person name="Yadav M."/>
            <person name="Pandit A."/>
            <person name="Bhargava A."/>
            <person name="Sureshbabu K."/>
            <person name="Batra K."/>
            <person name="Sharma T.R."/>
            <person name="Mohapatra T."/>
            <person name="Singh N.K."/>
            <person name="Messing J."/>
            <person name="Nelson A.B."/>
            <person name="Fuks G."/>
            <person name="Kavchok S."/>
            <person name="Keizer G."/>
            <person name="Linton E."/>
            <person name="Llaca V."/>
            <person name="Song R."/>
            <person name="Tanyolac B."/>
            <person name="Young S."/>
            <person name="Ho-Il K."/>
            <person name="Hahn J.H."/>
            <person name="Sangsakoo G."/>
            <person name="Vanavichit A."/>
            <person name="de Mattos Luiz.A.T."/>
            <person name="Zimmer P.D."/>
            <person name="Malone G."/>
            <person name="Dellagostin O."/>
            <person name="de Oliveira A.C."/>
            <person name="Bevan M."/>
            <person name="Bancroft I."/>
            <person name="Minx P."/>
            <person name="Cordum H."/>
            <person name="Wilson R."/>
            <person name="Cheng Z."/>
            <person name="Jin W."/>
            <person name="Jiang J."/>
            <person name="Leong S.A."/>
            <person name="Iwama H."/>
            <person name="Gojobori T."/>
            <person name="Itoh T."/>
            <person name="Niimura Y."/>
            <person name="Fujii Y."/>
            <person name="Habara T."/>
            <person name="Sakai H."/>
            <person name="Sato Y."/>
            <person name="Wilson G."/>
            <person name="Kumar K."/>
            <person name="McCouch S."/>
            <person name="Juretic N."/>
            <person name="Hoen D."/>
            <person name="Wright S."/>
            <person name="Bruskiewich R."/>
            <person name="Bureau T."/>
            <person name="Miyao A."/>
            <person name="Hirochika H."/>
            <person name="Nishikawa T."/>
            <person name="Kadowaki K."/>
            <person name="Sugiura M."/>
            <person name="Burr B."/>
            <person name="Sasaki T."/>
        </authorList>
    </citation>
    <scope>NUCLEOTIDE SEQUENCE [LARGE SCALE GENOMIC DNA]</scope>
    <source>
        <strain evidence="8">cv. Nipponbare</strain>
    </source>
</reference>
<evidence type="ECO:0000256" key="3">
    <source>
        <dbReference type="ARBA" id="ARBA00022801"/>
    </source>
</evidence>
<dbReference type="PANTHER" id="PTHR22835">
    <property type="entry name" value="ZINC FINGER FYVE DOMAIN CONTAINING PROTEIN"/>
    <property type="match status" value="1"/>
</dbReference>
<protein>
    <submittedName>
        <fullName evidence="7">Esterase</fullName>
    </submittedName>
</protein>
<accession>A0A0P0UZX1</accession>
<dbReference type="Pfam" id="PF00657">
    <property type="entry name" value="Lipase_GDSL"/>
    <property type="match status" value="2"/>
</dbReference>
<evidence type="ECO:0000256" key="1">
    <source>
        <dbReference type="ARBA" id="ARBA00008668"/>
    </source>
</evidence>
<evidence type="ECO:0000256" key="2">
    <source>
        <dbReference type="ARBA" id="ARBA00022729"/>
    </source>
</evidence>
<dbReference type="Proteomes" id="UP000000763">
    <property type="component" value="Chromosome 1"/>
</dbReference>
<organism evidence="7 8">
    <name type="scientific">Oryza sativa subsp. japonica</name>
    <name type="common">Rice</name>
    <dbReference type="NCBI Taxonomy" id="39947"/>
    <lineage>
        <taxon>Eukaryota</taxon>
        <taxon>Viridiplantae</taxon>
        <taxon>Streptophyta</taxon>
        <taxon>Embryophyta</taxon>
        <taxon>Tracheophyta</taxon>
        <taxon>Spermatophyta</taxon>
        <taxon>Magnoliopsida</taxon>
        <taxon>Liliopsida</taxon>
        <taxon>Poales</taxon>
        <taxon>Poaceae</taxon>
        <taxon>BOP clade</taxon>
        <taxon>Oryzoideae</taxon>
        <taxon>Oryzeae</taxon>
        <taxon>Oryzinae</taxon>
        <taxon>Oryza</taxon>
        <taxon>Oryza sativa</taxon>
    </lineage>
</organism>
<evidence type="ECO:0000256" key="5">
    <source>
        <dbReference type="SAM" id="Phobius"/>
    </source>
</evidence>
<dbReference type="CDD" id="cd01837">
    <property type="entry name" value="SGNH_plant_lipase_like"/>
    <property type="match status" value="1"/>
</dbReference>
<gene>
    <name evidence="7" type="primary">P0515G01.13-2</name>
</gene>